<evidence type="ECO:0000256" key="1">
    <source>
        <dbReference type="SAM" id="MobiDB-lite"/>
    </source>
</evidence>
<proteinExistence type="predicted"/>
<protein>
    <submittedName>
        <fullName evidence="2">Uncharacterized protein</fullName>
    </submittedName>
</protein>
<gene>
    <name evidence="2" type="ORF">AVDCRST_MAG70-1620</name>
</gene>
<name>A0A6J4UYG3_9BACT</name>
<sequence>MRSREAGPVPPGHLRDRLGHPSGSGLTGTKRDAASSRQARELAASRFVPRGRRER</sequence>
<dbReference type="EMBL" id="CADCWH010000257">
    <property type="protein sequence ID" value="CAA9560393.1"/>
    <property type="molecule type" value="Genomic_DNA"/>
</dbReference>
<dbReference type="AlphaFoldDB" id="A0A6J4UYG3"/>
<feature type="compositionally biased region" description="Basic and acidic residues" evidence="1">
    <location>
        <begin position="29"/>
        <end position="40"/>
    </location>
</feature>
<evidence type="ECO:0000313" key="2">
    <source>
        <dbReference type="EMBL" id="CAA9560393.1"/>
    </source>
</evidence>
<organism evidence="2">
    <name type="scientific">uncultured Thermomicrobiales bacterium</name>
    <dbReference type="NCBI Taxonomy" id="1645740"/>
    <lineage>
        <taxon>Bacteria</taxon>
        <taxon>Pseudomonadati</taxon>
        <taxon>Thermomicrobiota</taxon>
        <taxon>Thermomicrobia</taxon>
        <taxon>Thermomicrobiales</taxon>
        <taxon>environmental samples</taxon>
    </lineage>
</organism>
<accession>A0A6J4UYG3</accession>
<reference evidence="2" key="1">
    <citation type="submission" date="2020-02" db="EMBL/GenBank/DDBJ databases">
        <authorList>
            <person name="Meier V. D."/>
        </authorList>
    </citation>
    <scope>NUCLEOTIDE SEQUENCE</scope>
    <source>
        <strain evidence="2">AVDCRST_MAG70</strain>
    </source>
</reference>
<feature type="region of interest" description="Disordered" evidence="1">
    <location>
        <begin position="1"/>
        <end position="55"/>
    </location>
</feature>